<dbReference type="PROSITE" id="PS52012">
    <property type="entry name" value="CFEM"/>
    <property type="match status" value="1"/>
</dbReference>
<evidence type="ECO:0000256" key="6">
    <source>
        <dbReference type="ARBA" id="ARBA00022617"/>
    </source>
</evidence>
<dbReference type="GeneID" id="19901205"/>
<evidence type="ECO:0000256" key="15">
    <source>
        <dbReference type="PROSITE-ProRule" id="PRU01356"/>
    </source>
</evidence>
<dbReference type="OMA" id="CAIPCFV"/>
<accession>R7YSP9</accession>
<dbReference type="RefSeq" id="XP_007779978.1">
    <property type="nucleotide sequence ID" value="XM_007781788.1"/>
</dbReference>
<evidence type="ECO:0000256" key="3">
    <source>
        <dbReference type="ARBA" id="ARBA00010031"/>
    </source>
</evidence>
<keyword evidence="9 16" id="KW-0732">Signal</keyword>
<dbReference type="Pfam" id="PF05730">
    <property type="entry name" value="CFEM"/>
    <property type="match status" value="1"/>
</dbReference>
<evidence type="ECO:0000256" key="2">
    <source>
        <dbReference type="ARBA" id="ARBA00004613"/>
    </source>
</evidence>
<dbReference type="Proteomes" id="UP000016924">
    <property type="component" value="Unassembled WGS sequence"/>
</dbReference>
<protein>
    <recommendedName>
        <fullName evidence="17">CFEM domain-containing protein</fullName>
    </recommendedName>
</protein>
<evidence type="ECO:0000256" key="9">
    <source>
        <dbReference type="ARBA" id="ARBA00022729"/>
    </source>
</evidence>
<dbReference type="GO" id="GO:0098552">
    <property type="term" value="C:side of membrane"/>
    <property type="evidence" value="ECO:0007669"/>
    <property type="project" value="UniProtKB-KW"/>
</dbReference>
<evidence type="ECO:0000256" key="8">
    <source>
        <dbReference type="ARBA" id="ARBA00022723"/>
    </source>
</evidence>
<dbReference type="GO" id="GO:0005886">
    <property type="term" value="C:plasma membrane"/>
    <property type="evidence" value="ECO:0007669"/>
    <property type="project" value="UniProtKB-SubCell"/>
</dbReference>
<dbReference type="PANTHER" id="PTHR37928">
    <property type="entry name" value="CFEM DOMAIN PROTEIN (AFU_ORTHOLOGUE AFUA_6G14090)"/>
    <property type="match status" value="1"/>
</dbReference>
<dbReference type="InterPro" id="IPR051735">
    <property type="entry name" value="CFEM_domain"/>
</dbReference>
<feature type="binding site" description="axial binding residue" evidence="15">
    <location>
        <position position="49"/>
    </location>
    <ligand>
        <name>heme</name>
        <dbReference type="ChEBI" id="CHEBI:30413"/>
    </ligand>
    <ligandPart>
        <name>Fe</name>
        <dbReference type="ChEBI" id="CHEBI:18248"/>
    </ligandPart>
</feature>
<name>R7YSP9_CONA1</name>
<evidence type="ECO:0000256" key="11">
    <source>
        <dbReference type="ARBA" id="ARBA00023136"/>
    </source>
</evidence>
<reference evidence="19" key="1">
    <citation type="submission" date="2012-06" db="EMBL/GenBank/DDBJ databases">
        <title>The genome sequence of Coniosporium apollinis CBS 100218.</title>
        <authorList>
            <consortium name="The Broad Institute Genome Sequencing Platform"/>
            <person name="Cuomo C."/>
            <person name="Gorbushina A."/>
            <person name="Noack S."/>
            <person name="Walker B."/>
            <person name="Young S.K."/>
            <person name="Zeng Q."/>
            <person name="Gargeya S."/>
            <person name="Fitzgerald M."/>
            <person name="Haas B."/>
            <person name="Abouelleil A."/>
            <person name="Alvarado L."/>
            <person name="Arachchi H.M."/>
            <person name="Berlin A.M."/>
            <person name="Chapman S.B."/>
            <person name="Goldberg J."/>
            <person name="Griggs A."/>
            <person name="Gujja S."/>
            <person name="Hansen M."/>
            <person name="Howarth C."/>
            <person name="Imamovic A."/>
            <person name="Larimer J."/>
            <person name="McCowan C."/>
            <person name="Montmayeur A."/>
            <person name="Murphy C."/>
            <person name="Neiman D."/>
            <person name="Pearson M."/>
            <person name="Priest M."/>
            <person name="Roberts A."/>
            <person name="Saif S."/>
            <person name="Shea T."/>
            <person name="Sisk P."/>
            <person name="Sykes S."/>
            <person name="Wortman J."/>
            <person name="Nusbaum C."/>
            <person name="Birren B."/>
        </authorList>
    </citation>
    <scope>NUCLEOTIDE SEQUENCE [LARGE SCALE GENOMIC DNA]</scope>
    <source>
        <strain evidence="19">CBS 100218</strain>
    </source>
</reference>
<feature type="signal peptide" evidence="16">
    <location>
        <begin position="1"/>
        <end position="18"/>
    </location>
</feature>
<keyword evidence="12 15" id="KW-1015">Disulfide bond</keyword>
<keyword evidence="8 15" id="KW-0479">Metal-binding</keyword>
<keyword evidence="6 15" id="KW-0349">Heme</keyword>
<comment type="similarity">
    <text evidence="3">Belongs to the RBT5 family.</text>
</comment>
<evidence type="ECO:0000256" key="4">
    <source>
        <dbReference type="ARBA" id="ARBA00022475"/>
    </source>
</evidence>
<evidence type="ECO:0000313" key="19">
    <source>
        <dbReference type="Proteomes" id="UP000016924"/>
    </source>
</evidence>
<dbReference type="OrthoDB" id="3767534at2759"/>
<keyword evidence="14" id="KW-0449">Lipoprotein</keyword>
<organism evidence="18 19">
    <name type="scientific">Coniosporium apollinis (strain CBS 100218)</name>
    <name type="common">Rock-inhabiting black yeast</name>
    <dbReference type="NCBI Taxonomy" id="1168221"/>
    <lineage>
        <taxon>Eukaryota</taxon>
        <taxon>Fungi</taxon>
        <taxon>Dikarya</taxon>
        <taxon>Ascomycota</taxon>
        <taxon>Pezizomycotina</taxon>
        <taxon>Dothideomycetes</taxon>
        <taxon>Dothideomycetes incertae sedis</taxon>
        <taxon>Coniosporium</taxon>
    </lineage>
</organism>
<comment type="caution">
    <text evidence="15">Lacks conserved residue(s) required for the propagation of feature annotation.</text>
</comment>
<dbReference type="InterPro" id="IPR008427">
    <property type="entry name" value="Extracellular_membr_CFEM_dom"/>
</dbReference>
<evidence type="ECO:0000256" key="16">
    <source>
        <dbReference type="SAM" id="SignalP"/>
    </source>
</evidence>
<keyword evidence="11" id="KW-0472">Membrane</keyword>
<dbReference type="eggNOG" id="ENOG502SFDE">
    <property type="taxonomic scope" value="Eukaryota"/>
</dbReference>
<gene>
    <name evidence="18" type="ORF">W97_03894</name>
</gene>
<feature type="disulfide bond" evidence="15">
    <location>
        <begin position="45"/>
        <end position="52"/>
    </location>
</feature>
<dbReference type="STRING" id="1168221.R7YSP9"/>
<evidence type="ECO:0000256" key="13">
    <source>
        <dbReference type="ARBA" id="ARBA00023180"/>
    </source>
</evidence>
<dbReference type="GO" id="GO:0046872">
    <property type="term" value="F:metal ion binding"/>
    <property type="evidence" value="ECO:0007669"/>
    <property type="project" value="UniProtKB-UniRule"/>
</dbReference>
<proteinExistence type="inferred from homology"/>
<comment type="subcellular location">
    <subcellularLocation>
        <location evidence="1">Cell membrane</location>
        <topology evidence="1">Lipid-anchor</topology>
        <topology evidence="1">GPI-anchor</topology>
    </subcellularLocation>
    <subcellularLocation>
        <location evidence="2">Secreted</location>
    </subcellularLocation>
</comment>
<feature type="chain" id="PRO_5004449978" description="CFEM domain-containing protein" evidence="16">
    <location>
        <begin position="19"/>
        <end position="157"/>
    </location>
</feature>
<dbReference type="GO" id="GO:0005576">
    <property type="term" value="C:extracellular region"/>
    <property type="evidence" value="ECO:0007669"/>
    <property type="project" value="UniProtKB-SubCell"/>
</dbReference>
<dbReference type="EMBL" id="JH767569">
    <property type="protein sequence ID" value="EON64661.1"/>
    <property type="molecule type" value="Genomic_DNA"/>
</dbReference>
<feature type="domain" description="CFEM" evidence="17">
    <location>
        <begin position="1"/>
        <end position="116"/>
    </location>
</feature>
<evidence type="ECO:0000313" key="18">
    <source>
        <dbReference type="EMBL" id="EON64661.1"/>
    </source>
</evidence>
<evidence type="ECO:0000256" key="12">
    <source>
        <dbReference type="ARBA" id="ARBA00023157"/>
    </source>
</evidence>
<keyword evidence="13" id="KW-0325">Glycoprotein</keyword>
<keyword evidence="7" id="KW-0336">GPI-anchor</keyword>
<evidence type="ECO:0000256" key="7">
    <source>
        <dbReference type="ARBA" id="ARBA00022622"/>
    </source>
</evidence>
<dbReference type="AlphaFoldDB" id="R7YSP9"/>
<keyword evidence="5" id="KW-0964">Secreted</keyword>
<keyword evidence="10 15" id="KW-0408">Iron</keyword>
<evidence type="ECO:0000256" key="5">
    <source>
        <dbReference type="ARBA" id="ARBA00022525"/>
    </source>
</evidence>
<sequence length="157" mass="15099">MKFAYTTILAFGASLALAQNAAELLRNFPQCAIACLATGIGASNCGSSDFVCQCTTGAQAIQNAAQPCIQSACNADDQRRAQEASNSVCAAAGVSSVSVTSATGGAATVTGSMTTATATATMTSSAAGAAQTTNAAVSHGVSGLGVGAAVALGLLVL</sequence>
<keyword evidence="4" id="KW-1003">Cell membrane</keyword>
<evidence type="ECO:0000259" key="17">
    <source>
        <dbReference type="PROSITE" id="PS52012"/>
    </source>
</evidence>
<evidence type="ECO:0000256" key="14">
    <source>
        <dbReference type="ARBA" id="ARBA00023288"/>
    </source>
</evidence>
<dbReference type="SMART" id="SM00747">
    <property type="entry name" value="CFEM"/>
    <property type="match status" value="1"/>
</dbReference>
<keyword evidence="19" id="KW-1185">Reference proteome</keyword>
<dbReference type="HOGENOM" id="CLU_063084_4_2_1"/>
<evidence type="ECO:0000256" key="1">
    <source>
        <dbReference type="ARBA" id="ARBA00004609"/>
    </source>
</evidence>
<dbReference type="PANTHER" id="PTHR37928:SF2">
    <property type="entry name" value="GPI ANCHORED CFEM DOMAIN PROTEIN (AFU_ORTHOLOGUE AFUA_6G10580)"/>
    <property type="match status" value="1"/>
</dbReference>
<evidence type="ECO:0000256" key="10">
    <source>
        <dbReference type="ARBA" id="ARBA00023004"/>
    </source>
</evidence>